<reference evidence="1 2" key="1">
    <citation type="submission" date="2022-04" db="EMBL/GenBank/DDBJ databases">
        <title>Positive selection, recombination, and allopatry shape intraspecific diversity of widespread and dominant cyanobacteria.</title>
        <authorList>
            <person name="Wei J."/>
            <person name="Shu W."/>
            <person name="Hu C."/>
        </authorList>
    </citation>
    <scope>NUCLEOTIDE SEQUENCE [LARGE SCALE GENOMIC DNA]</scope>
    <source>
        <strain evidence="1 2">GB2-A4</strain>
    </source>
</reference>
<gene>
    <name evidence="1" type="ORF">NC998_25045</name>
</gene>
<dbReference type="Proteomes" id="UP001464891">
    <property type="component" value="Unassembled WGS sequence"/>
</dbReference>
<protein>
    <recommendedName>
        <fullName evidence="3">Ribbon-helix-helix protein CopG domain-containing protein</fullName>
    </recommendedName>
</protein>
<evidence type="ECO:0000313" key="1">
    <source>
        <dbReference type="EMBL" id="MEP0820370.1"/>
    </source>
</evidence>
<evidence type="ECO:0008006" key="3">
    <source>
        <dbReference type="Google" id="ProtNLM"/>
    </source>
</evidence>
<accession>A0ABV0JH75</accession>
<dbReference type="RefSeq" id="WP_199299317.1">
    <property type="nucleotide sequence ID" value="NZ_JAMPKM010000027.1"/>
</dbReference>
<keyword evidence="2" id="KW-1185">Reference proteome</keyword>
<name>A0ABV0JH75_9CYAN</name>
<comment type="caution">
    <text evidence="1">The sequence shown here is derived from an EMBL/GenBank/DDBJ whole genome shotgun (WGS) entry which is preliminary data.</text>
</comment>
<proteinExistence type="predicted"/>
<sequence length="60" mass="7276">MFRKISTEPIKRLTVELPESEYRVLEDYCLARQESKRQVIRSFIRRLRQRGRAKNQEPIG</sequence>
<dbReference type="EMBL" id="JAMPKM010000027">
    <property type="protein sequence ID" value="MEP0820370.1"/>
    <property type="molecule type" value="Genomic_DNA"/>
</dbReference>
<organism evidence="1 2">
    <name type="scientific">Trichocoleus desertorum GB2-A4</name>
    <dbReference type="NCBI Taxonomy" id="2933944"/>
    <lineage>
        <taxon>Bacteria</taxon>
        <taxon>Bacillati</taxon>
        <taxon>Cyanobacteriota</taxon>
        <taxon>Cyanophyceae</taxon>
        <taxon>Leptolyngbyales</taxon>
        <taxon>Trichocoleusaceae</taxon>
        <taxon>Trichocoleus</taxon>
    </lineage>
</organism>
<evidence type="ECO:0000313" key="2">
    <source>
        <dbReference type="Proteomes" id="UP001464891"/>
    </source>
</evidence>
<dbReference type="InterPro" id="IPR010985">
    <property type="entry name" value="Ribbon_hlx_hlx"/>
</dbReference>
<dbReference type="SUPFAM" id="SSF47598">
    <property type="entry name" value="Ribbon-helix-helix"/>
    <property type="match status" value="1"/>
</dbReference>